<dbReference type="Pfam" id="PF12937">
    <property type="entry name" value="F-box-like"/>
    <property type="match status" value="1"/>
</dbReference>
<keyword evidence="3" id="KW-1185">Reference proteome</keyword>
<organism evidence="2 3">
    <name type="scientific">Linnemannia elongata AG-77</name>
    <dbReference type="NCBI Taxonomy" id="1314771"/>
    <lineage>
        <taxon>Eukaryota</taxon>
        <taxon>Fungi</taxon>
        <taxon>Fungi incertae sedis</taxon>
        <taxon>Mucoromycota</taxon>
        <taxon>Mortierellomycotina</taxon>
        <taxon>Mortierellomycetes</taxon>
        <taxon>Mortierellales</taxon>
        <taxon>Mortierellaceae</taxon>
        <taxon>Linnemannia</taxon>
    </lineage>
</organism>
<dbReference type="EMBL" id="KV442013">
    <property type="protein sequence ID" value="OAQ35788.1"/>
    <property type="molecule type" value="Genomic_DNA"/>
</dbReference>
<dbReference type="OrthoDB" id="2449820at2759"/>
<dbReference type="CDD" id="cd09917">
    <property type="entry name" value="F-box_SF"/>
    <property type="match status" value="1"/>
</dbReference>
<sequence length="154" mass="17530">MSEPDDSSTRITNVTANSIVNSLPELIELIGKELSPTDLVACVQVCRFWNQTLLPLVWHTVNPDKKWFWWPEKVEQWTRISFVNNCHLIRPLTANWDVLLETAAAQCRNLTSLTVHGVRRILPEHFHTSSPSSCAADSTFANNQPPSLELPWIK</sequence>
<dbReference type="InterPro" id="IPR036047">
    <property type="entry name" value="F-box-like_dom_sf"/>
</dbReference>
<protein>
    <recommendedName>
        <fullName evidence="1">F-box domain-containing protein</fullName>
    </recommendedName>
</protein>
<dbReference type="SUPFAM" id="SSF81383">
    <property type="entry name" value="F-box domain"/>
    <property type="match status" value="1"/>
</dbReference>
<feature type="domain" description="F-box" evidence="1">
    <location>
        <begin position="25"/>
        <end position="61"/>
    </location>
</feature>
<evidence type="ECO:0000313" key="3">
    <source>
        <dbReference type="Proteomes" id="UP000078512"/>
    </source>
</evidence>
<proteinExistence type="predicted"/>
<dbReference type="InterPro" id="IPR001810">
    <property type="entry name" value="F-box_dom"/>
</dbReference>
<name>A0A197KF50_9FUNG</name>
<dbReference type="Proteomes" id="UP000078512">
    <property type="component" value="Unassembled WGS sequence"/>
</dbReference>
<reference evidence="2 3" key="1">
    <citation type="submission" date="2016-05" db="EMBL/GenBank/DDBJ databases">
        <title>Genome sequencing reveals origins of a unique bacterial endosymbiosis in the earliest lineages of terrestrial Fungi.</title>
        <authorList>
            <consortium name="DOE Joint Genome Institute"/>
            <person name="Uehling J."/>
            <person name="Gryganskyi A."/>
            <person name="Hameed K."/>
            <person name="Tschaplinski T."/>
            <person name="Misztal P."/>
            <person name="Wu S."/>
            <person name="Desiro A."/>
            <person name="Vande Pol N."/>
            <person name="Du Z.-Y."/>
            <person name="Zienkiewicz A."/>
            <person name="Zienkiewicz K."/>
            <person name="Morin E."/>
            <person name="Tisserant E."/>
            <person name="Splivallo R."/>
            <person name="Hainaut M."/>
            <person name="Henrissat B."/>
            <person name="Ohm R."/>
            <person name="Kuo A."/>
            <person name="Yan J."/>
            <person name="Lipzen A."/>
            <person name="Nolan M."/>
            <person name="Labutti K."/>
            <person name="Barry K."/>
            <person name="Goldstein A."/>
            <person name="Labbe J."/>
            <person name="Schadt C."/>
            <person name="Tuskan G."/>
            <person name="Grigoriev I."/>
            <person name="Martin F."/>
            <person name="Vilgalys R."/>
            <person name="Bonito G."/>
        </authorList>
    </citation>
    <scope>NUCLEOTIDE SEQUENCE [LARGE SCALE GENOMIC DNA]</scope>
    <source>
        <strain evidence="2 3">AG-77</strain>
    </source>
</reference>
<evidence type="ECO:0000259" key="1">
    <source>
        <dbReference type="Pfam" id="PF12937"/>
    </source>
</evidence>
<evidence type="ECO:0000313" key="2">
    <source>
        <dbReference type="EMBL" id="OAQ35788.1"/>
    </source>
</evidence>
<accession>A0A197KF50</accession>
<gene>
    <name evidence="2" type="ORF">K457DRAFT_894137</name>
</gene>
<dbReference type="AlphaFoldDB" id="A0A197KF50"/>